<feature type="binding site" evidence="6">
    <location>
        <begin position="129"/>
        <end position="132"/>
    </location>
    <ligand>
        <name>GTP</name>
        <dbReference type="ChEBI" id="CHEBI:37565"/>
    </ligand>
</feature>
<keyword evidence="6" id="KW-0472">Membrane</keyword>
<feature type="binding site" evidence="6">
    <location>
        <begin position="66"/>
        <end position="70"/>
    </location>
    <ligand>
        <name>GTP</name>
        <dbReference type="ChEBI" id="CHEBI:37565"/>
    </ligand>
</feature>
<keyword evidence="6" id="KW-1003">Cell membrane</keyword>
<dbReference type="GO" id="GO:0005525">
    <property type="term" value="F:GTP binding"/>
    <property type="evidence" value="ECO:0007669"/>
    <property type="project" value="UniProtKB-UniRule"/>
</dbReference>
<dbReference type="PATRIC" id="fig|1619039.3.peg.270"/>
<dbReference type="GO" id="GO:0000028">
    <property type="term" value="P:ribosomal small subunit assembly"/>
    <property type="evidence" value="ECO:0007669"/>
    <property type="project" value="TreeGrafter"/>
</dbReference>
<dbReference type="AlphaFoldDB" id="A0A0G1D6G2"/>
<dbReference type="CDD" id="cd22534">
    <property type="entry name" value="KH-II_Era"/>
    <property type="match status" value="1"/>
</dbReference>
<comment type="similarity">
    <text evidence="1 6 7 8">Belongs to the TRAFAC class TrmE-Era-EngA-EngB-Septin-like GTPase superfamily. Era GTPase family.</text>
</comment>
<feature type="binding site" evidence="6">
    <location>
        <begin position="19"/>
        <end position="26"/>
    </location>
    <ligand>
        <name>GTP</name>
        <dbReference type="ChEBI" id="CHEBI:37565"/>
    </ligand>
</feature>
<dbReference type="InterPro" id="IPR009019">
    <property type="entry name" value="KH_sf_prok-type"/>
</dbReference>
<evidence type="ECO:0000256" key="6">
    <source>
        <dbReference type="HAMAP-Rule" id="MF_00367"/>
    </source>
</evidence>
<feature type="region of interest" description="G5" evidence="7">
    <location>
        <begin position="157"/>
        <end position="159"/>
    </location>
</feature>
<dbReference type="PANTHER" id="PTHR42698:SF1">
    <property type="entry name" value="GTPASE ERA, MITOCHONDRIAL"/>
    <property type="match status" value="1"/>
</dbReference>
<dbReference type="GO" id="GO:0043024">
    <property type="term" value="F:ribosomal small subunit binding"/>
    <property type="evidence" value="ECO:0007669"/>
    <property type="project" value="TreeGrafter"/>
</dbReference>
<dbReference type="GO" id="GO:0003924">
    <property type="term" value="F:GTPase activity"/>
    <property type="evidence" value="ECO:0007669"/>
    <property type="project" value="UniProtKB-UniRule"/>
</dbReference>
<feature type="region of interest" description="G4" evidence="7">
    <location>
        <begin position="129"/>
        <end position="132"/>
    </location>
</feature>
<dbReference type="InterPro" id="IPR005662">
    <property type="entry name" value="GTPase_Era-like"/>
</dbReference>
<gene>
    <name evidence="6" type="primary">era</name>
    <name evidence="11" type="ORF">UV20_C0001G0258</name>
</gene>
<dbReference type="PROSITE" id="PS50823">
    <property type="entry name" value="KH_TYPE_2"/>
    <property type="match status" value="1"/>
</dbReference>
<keyword evidence="5 6" id="KW-0342">GTP-binding</keyword>
<dbReference type="Proteomes" id="UP000034837">
    <property type="component" value="Unassembled WGS sequence"/>
</dbReference>
<dbReference type="InterPro" id="IPR027417">
    <property type="entry name" value="P-loop_NTPase"/>
</dbReference>
<keyword evidence="6" id="KW-0963">Cytoplasm</keyword>
<dbReference type="InterPro" id="IPR005225">
    <property type="entry name" value="Small_GTP-bd"/>
</dbReference>
<dbReference type="InterPro" id="IPR030388">
    <property type="entry name" value="G_ERA_dom"/>
</dbReference>
<dbReference type="InterPro" id="IPR004044">
    <property type="entry name" value="KH_dom_type_2"/>
</dbReference>
<dbReference type="Gene3D" id="3.40.50.300">
    <property type="entry name" value="P-loop containing nucleotide triphosphate hydrolases"/>
    <property type="match status" value="1"/>
</dbReference>
<dbReference type="NCBIfam" id="TIGR00436">
    <property type="entry name" value="era"/>
    <property type="match status" value="1"/>
</dbReference>
<feature type="region of interest" description="G2" evidence="7">
    <location>
        <begin position="45"/>
        <end position="49"/>
    </location>
</feature>
<accession>A0A0G1D6G2</accession>
<dbReference type="InterPro" id="IPR015946">
    <property type="entry name" value="KH_dom-like_a/b"/>
</dbReference>
<proteinExistence type="inferred from homology"/>
<keyword evidence="4 6" id="KW-0694">RNA-binding</keyword>
<feature type="domain" description="Era-type G" evidence="10">
    <location>
        <begin position="11"/>
        <end position="178"/>
    </location>
</feature>
<keyword evidence="3 6" id="KW-0547">Nucleotide-binding</keyword>
<feature type="region of interest" description="G3" evidence="7">
    <location>
        <begin position="66"/>
        <end position="69"/>
    </location>
</feature>
<dbReference type="EMBL" id="LCDO01000001">
    <property type="protein sequence ID" value="KKS57618.1"/>
    <property type="molecule type" value="Genomic_DNA"/>
</dbReference>
<evidence type="ECO:0000256" key="3">
    <source>
        <dbReference type="ARBA" id="ARBA00022741"/>
    </source>
</evidence>
<dbReference type="Gene3D" id="3.30.300.20">
    <property type="match status" value="1"/>
</dbReference>
<dbReference type="SUPFAM" id="SSF52540">
    <property type="entry name" value="P-loop containing nucleoside triphosphate hydrolases"/>
    <property type="match status" value="1"/>
</dbReference>
<dbReference type="HAMAP" id="MF_00367">
    <property type="entry name" value="GTPase_Era"/>
    <property type="match status" value="1"/>
</dbReference>
<evidence type="ECO:0000256" key="2">
    <source>
        <dbReference type="ARBA" id="ARBA00020484"/>
    </source>
</evidence>
<comment type="subcellular location">
    <subcellularLocation>
        <location evidence="6">Cytoplasm</location>
    </subcellularLocation>
    <subcellularLocation>
        <location evidence="6">Cell membrane</location>
        <topology evidence="6">Peripheral membrane protein</topology>
    </subcellularLocation>
</comment>
<dbReference type="Pfam" id="PF01926">
    <property type="entry name" value="MMR_HSR1"/>
    <property type="match status" value="1"/>
</dbReference>
<dbReference type="NCBIfam" id="TIGR00231">
    <property type="entry name" value="small_GTP"/>
    <property type="match status" value="1"/>
</dbReference>
<dbReference type="SUPFAM" id="SSF54814">
    <property type="entry name" value="Prokaryotic type KH domain (KH-domain type II)"/>
    <property type="match status" value="1"/>
</dbReference>
<dbReference type="InterPro" id="IPR006073">
    <property type="entry name" value="GTP-bd"/>
</dbReference>
<reference evidence="11 12" key="1">
    <citation type="journal article" date="2015" name="Nature">
        <title>rRNA introns, odd ribosomes, and small enigmatic genomes across a large radiation of phyla.</title>
        <authorList>
            <person name="Brown C.T."/>
            <person name="Hug L.A."/>
            <person name="Thomas B.C."/>
            <person name="Sharon I."/>
            <person name="Castelle C.J."/>
            <person name="Singh A."/>
            <person name="Wilkins M.J."/>
            <person name="Williams K.H."/>
            <person name="Banfield J.F."/>
        </authorList>
    </citation>
    <scope>NUCLEOTIDE SEQUENCE [LARGE SCALE GENOMIC DNA]</scope>
</reference>
<comment type="caution">
    <text evidence="11">The sequence shown here is derived from an EMBL/GenBank/DDBJ whole genome shotgun (WGS) entry which is preliminary data.</text>
</comment>
<protein>
    <recommendedName>
        <fullName evidence="2 6">GTPase Era</fullName>
    </recommendedName>
</protein>
<dbReference type="PANTHER" id="PTHR42698">
    <property type="entry name" value="GTPASE ERA"/>
    <property type="match status" value="1"/>
</dbReference>
<dbReference type="Pfam" id="PF07650">
    <property type="entry name" value="KH_2"/>
    <property type="match status" value="1"/>
</dbReference>
<dbReference type="NCBIfam" id="NF000908">
    <property type="entry name" value="PRK00089.1"/>
    <property type="match status" value="1"/>
</dbReference>
<evidence type="ECO:0000256" key="7">
    <source>
        <dbReference type="PROSITE-ProRule" id="PRU01050"/>
    </source>
</evidence>
<dbReference type="GO" id="GO:0005829">
    <property type="term" value="C:cytosol"/>
    <property type="evidence" value="ECO:0007669"/>
    <property type="project" value="TreeGrafter"/>
</dbReference>
<evidence type="ECO:0000259" key="9">
    <source>
        <dbReference type="PROSITE" id="PS50823"/>
    </source>
</evidence>
<evidence type="ECO:0000313" key="12">
    <source>
        <dbReference type="Proteomes" id="UP000034837"/>
    </source>
</evidence>
<comment type="function">
    <text evidence="6">An essential GTPase that binds both GDP and GTP, with rapid nucleotide exchange. Plays a role in 16S rRNA processing and 30S ribosomal subunit biogenesis and possibly also in cell cycle regulation and energy metabolism.</text>
</comment>
<comment type="subunit">
    <text evidence="6">Monomer.</text>
</comment>
<keyword evidence="6" id="KW-0699">rRNA-binding</keyword>
<keyword evidence="6" id="KW-0690">Ribosome biogenesis</keyword>
<name>A0A0G1D6G2_9BACT</name>
<sequence>MENQTANTILKSGMVVLAGRANVGKSTLLNSLVGTKLAITTPKPQTTRHTIQGVLNMPQGQAVFIDTPGYFQEKRSAITPKLNQKISESLRGVNLILYIVDPSRQIGPEERYMLSLLRKTEAPIILVINKIDLPEKQLEFLEDYRDLKNNFKEMIEISALKNKHIKTLIEKIFTYLPEGEPLYPPESITNVDQKFFISELIREKVFHTMGDEVPYTTTVEIEDIEDKPDILVITAVILTTAQRYKRMIIGDHARKIKEMGTTVRKELEVILNRKIFLDLRVEVDSDWERRFE</sequence>
<evidence type="ECO:0000256" key="1">
    <source>
        <dbReference type="ARBA" id="ARBA00007921"/>
    </source>
</evidence>
<evidence type="ECO:0000259" key="10">
    <source>
        <dbReference type="PROSITE" id="PS51713"/>
    </source>
</evidence>
<dbReference type="GO" id="GO:0070181">
    <property type="term" value="F:small ribosomal subunit rRNA binding"/>
    <property type="evidence" value="ECO:0007669"/>
    <property type="project" value="UniProtKB-UniRule"/>
</dbReference>
<evidence type="ECO:0000313" key="11">
    <source>
        <dbReference type="EMBL" id="KKS57618.1"/>
    </source>
</evidence>
<feature type="region of interest" description="G1" evidence="7">
    <location>
        <begin position="19"/>
        <end position="26"/>
    </location>
</feature>
<dbReference type="GO" id="GO:0005886">
    <property type="term" value="C:plasma membrane"/>
    <property type="evidence" value="ECO:0007669"/>
    <property type="project" value="UniProtKB-SubCell"/>
</dbReference>
<evidence type="ECO:0000256" key="4">
    <source>
        <dbReference type="ARBA" id="ARBA00022884"/>
    </source>
</evidence>
<dbReference type="PRINTS" id="PR00449">
    <property type="entry name" value="RASTRNSFRMNG"/>
</dbReference>
<dbReference type="PROSITE" id="PS51713">
    <property type="entry name" value="G_ERA"/>
    <property type="match status" value="1"/>
</dbReference>
<organism evidence="11 12">
    <name type="scientific">Candidatus Magasanikbacteria bacterium GW2011_GWA2_42_32</name>
    <dbReference type="NCBI Taxonomy" id="1619039"/>
    <lineage>
        <taxon>Bacteria</taxon>
        <taxon>Candidatus Magasanikiibacteriota</taxon>
    </lineage>
</organism>
<evidence type="ECO:0000256" key="8">
    <source>
        <dbReference type="RuleBase" id="RU003761"/>
    </source>
</evidence>
<dbReference type="CDD" id="cd04163">
    <property type="entry name" value="Era"/>
    <property type="match status" value="1"/>
</dbReference>
<evidence type="ECO:0000256" key="5">
    <source>
        <dbReference type="ARBA" id="ARBA00023134"/>
    </source>
</evidence>
<feature type="domain" description="KH type-2" evidence="9">
    <location>
        <begin position="201"/>
        <end position="285"/>
    </location>
</feature>